<comment type="caution">
    <text evidence="4">The sequence shown here is derived from an EMBL/GenBank/DDBJ whole genome shotgun (WGS) entry which is preliminary data.</text>
</comment>
<dbReference type="Gene3D" id="3.30.470.20">
    <property type="entry name" value="ATP-grasp fold, B domain"/>
    <property type="match status" value="1"/>
</dbReference>
<keyword evidence="5" id="KW-1185">Reference proteome</keyword>
<dbReference type="RefSeq" id="WP_157624010.1">
    <property type="nucleotide sequence ID" value="NZ_JBHEZZ010000021.1"/>
</dbReference>
<evidence type="ECO:0000256" key="1">
    <source>
        <dbReference type="PROSITE-ProRule" id="PRU00409"/>
    </source>
</evidence>
<name>A0ABV6UVP4_9ACTN</name>
<evidence type="ECO:0000313" key="4">
    <source>
        <dbReference type="EMBL" id="MFC1405539.1"/>
    </source>
</evidence>
<dbReference type="InterPro" id="IPR011761">
    <property type="entry name" value="ATP-grasp"/>
</dbReference>
<keyword evidence="1" id="KW-0547">Nucleotide-binding</keyword>
<sequence>MRPRRAAGGPPQGVPARGGRYRLGQWAAPGRTPPPGRFEVAMVALQGPEPDRTVPALLVKIGRYPQHAGGVGVLRTLGRTGVPVHAMVEDRFTPAAVSRYAAGRFVTPTTGLEQPAALVDLLLAVGRAIGRRSVPVATDDEAALLLAEHADRLSEWFLLPPVPGSLPRRLADKGGLHRLCLEHGTPTPRSRAPADHDGLVAAGRDWGYPLVLKNLEAWTRLRTPAVGHTTVVRDERELLAACPPGRMPSVLVQECIPKEQAEDWFTHLYCPADGGRPLVLTGFKIRSWPPDAGVTTRARALDNPFLAELATEFCRRIGYRGVADLDWRLDRRDGQYKLVDFNPRTGAQFRLLETVDGLDVVRALHLDLTGRPLPRGAQAPPRSFGLGQLDLLSAAVRGWQLRNLPGDLLPRRGTERAWLCRDDPAPAAAEAVRFAGTVARRAGPLTGRAWRRVRSR</sequence>
<accession>A0ABV6UVP4</accession>
<evidence type="ECO:0000313" key="5">
    <source>
        <dbReference type="Proteomes" id="UP001592528"/>
    </source>
</evidence>
<dbReference type="Proteomes" id="UP001592528">
    <property type="component" value="Unassembled WGS sequence"/>
</dbReference>
<dbReference type="EMBL" id="JBHEZZ010000021">
    <property type="protein sequence ID" value="MFC1405539.1"/>
    <property type="molecule type" value="Genomic_DNA"/>
</dbReference>
<keyword evidence="1" id="KW-0067">ATP-binding</keyword>
<reference evidence="4 5" key="1">
    <citation type="submission" date="2024-09" db="EMBL/GenBank/DDBJ databases">
        <authorList>
            <person name="Lee S.D."/>
        </authorList>
    </citation>
    <scope>NUCLEOTIDE SEQUENCE [LARGE SCALE GENOMIC DNA]</scope>
    <source>
        <strain evidence="4 5">N1-5</strain>
    </source>
</reference>
<feature type="domain" description="ATP-grasp" evidence="3">
    <location>
        <begin position="177"/>
        <end position="369"/>
    </location>
</feature>
<proteinExistence type="predicted"/>
<dbReference type="SUPFAM" id="SSF56059">
    <property type="entry name" value="Glutathione synthetase ATP-binding domain-like"/>
    <property type="match status" value="1"/>
</dbReference>
<evidence type="ECO:0000259" key="3">
    <source>
        <dbReference type="PROSITE" id="PS50975"/>
    </source>
</evidence>
<feature type="region of interest" description="Disordered" evidence="2">
    <location>
        <begin position="1"/>
        <end position="20"/>
    </location>
</feature>
<protein>
    <submittedName>
        <fullName evidence="4">ATP-grasp domain-containing protein</fullName>
    </submittedName>
</protein>
<dbReference type="PROSITE" id="PS50975">
    <property type="entry name" value="ATP_GRASP"/>
    <property type="match status" value="1"/>
</dbReference>
<evidence type="ECO:0000256" key="2">
    <source>
        <dbReference type="SAM" id="MobiDB-lite"/>
    </source>
</evidence>
<organism evidence="4 5">
    <name type="scientific">Streptacidiphilus cavernicola</name>
    <dbReference type="NCBI Taxonomy" id="3342716"/>
    <lineage>
        <taxon>Bacteria</taxon>
        <taxon>Bacillati</taxon>
        <taxon>Actinomycetota</taxon>
        <taxon>Actinomycetes</taxon>
        <taxon>Kitasatosporales</taxon>
        <taxon>Streptomycetaceae</taxon>
        <taxon>Streptacidiphilus</taxon>
    </lineage>
</organism>
<gene>
    <name evidence="4" type="ORF">ACEZDJ_30055</name>
</gene>